<protein>
    <submittedName>
        <fullName evidence="1">Uncharacterized protein</fullName>
    </submittedName>
</protein>
<sequence length="79" mass="9373">MNEYNIERTHKQSDLYAYLFAEFNDKTKEINYNPPNDQFARIQRFTNGLNLVCQCINMVGYFTFAWRGCFKADILTNTT</sequence>
<dbReference type="EMBL" id="JAQHXR010000001">
    <property type="protein sequence ID" value="MDA3968371.1"/>
    <property type="molecule type" value="Genomic_DNA"/>
</dbReference>
<keyword evidence="2" id="KW-1185">Reference proteome</keyword>
<organism evidence="1 2">
    <name type="scientific">Helicobacter ibis</name>
    <dbReference type="NCBI Taxonomy" id="2962633"/>
    <lineage>
        <taxon>Bacteria</taxon>
        <taxon>Pseudomonadati</taxon>
        <taxon>Campylobacterota</taxon>
        <taxon>Epsilonproteobacteria</taxon>
        <taxon>Campylobacterales</taxon>
        <taxon>Helicobacteraceae</taxon>
        <taxon>Helicobacter</taxon>
    </lineage>
</organism>
<name>A0ABT4VCE3_9HELI</name>
<evidence type="ECO:0000313" key="2">
    <source>
        <dbReference type="Proteomes" id="UP001210261"/>
    </source>
</evidence>
<evidence type="ECO:0000313" key="1">
    <source>
        <dbReference type="EMBL" id="MDA3968371.1"/>
    </source>
</evidence>
<accession>A0ABT4VCE3</accession>
<gene>
    <name evidence="1" type="ORF">PF021_01625</name>
</gene>
<reference evidence="1 2" key="1">
    <citation type="submission" date="2023-01" db="EMBL/GenBank/DDBJ databases">
        <title>Description of Helicobacter ibis sp. nov. isolated from faecal droppings of black-faced ibis (Theristicus melanopis).</title>
        <authorList>
            <person name="Lopez-Cantillo M."/>
            <person name="Vidal-Veuthey B."/>
            <person name="Mella A."/>
            <person name="De La Haba R."/>
            <person name="Collado L."/>
        </authorList>
    </citation>
    <scope>NUCLEOTIDE SEQUENCE [LARGE SCALE GENOMIC DNA]</scope>
    <source>
        <strain evidence="1 2">A82</strain>
    </source>
</reference>
<comment type="caution">
    <text evidence="1">The sequence shown here is derived from an EMBL/GenBank/DDBJ whole genome shotgun (WGS) entry which is preliminary data.</text>
</comment>
<dbReference type="Proteomes" id="UP001210261">
    <property type="component" value="Unassembled WGS sequence"/>
</dbReference>
<proteinExistence type="predicted"/>
<dbReference type="RefSeq" id="WP_271020663.1">
    <property type="nucleotide sequence ID" value="NZ_JAQHXR010000001.1"/>
</dbReference>